<evidence type="ECO:0000313" key="3">
    <source>
        <dbReference type="Proteomes" id="UP000643279"/>
    </source>
</evidence>
<evidence type="ECO:0000256" key="1">
    <source>
        <dbReference type="SAM" id="MobiDB-lite"/>
    </source>
</evidence>
<accession>A0ABQ2AFD2</accession>
<sequence>MASSQFQQFLDEATTSDPSSDFPLGPDCLYGLYVSWAALHGLTPKPDQAFRAGMLRCGVDVRNSRLRMTGPAAADYILSSYPAVA</sequence>
<proteinExistence type="predicted"/>
<feature type="region of interest" description="Disordered" evidence="1">
    <location>
        <begin position="1"/>
        <end position="22"/>
    </location>
</feature>
<organism evidence="2 3">
    <name type="scientific">Arthrobacter liuii</name>
    <dbReference type="NCBI Taxonomy" id="1476996"/>
    <lineage>
        <taxon>Bacteria</taxon>
        <taxon>Bacillati</taxon>
        <taxon>Actinomycetota</taxon>
        <taxon>Actinomycetes</taxon>
        <taxon>Micrococcales</taxon>
        <taxon>Micrococcaceae</taxon>
        <taxon>Arthrobacter</taxon>
    </lineage>
</organism>
<comment type="caution">
    <text evidence="2">The sequence shown here is derived from an EMBL/GenBank/DDBJ whole genome shotgun (WGS) entry which is preliminary data.</text>
</comment>
<evidence type="ECO:0000313" key="2">
    <source>
        <dbReference type="EMBL" id="GGH90842.1"/>
    </source>
</evidence>
<dbReference type="EMBL" id="BMFW01000002">
    <property type="protein sequence ID" value="GGH90842.1"/>
    <property type="molecule type" value="Genomic_DNA"/>
</dbReference>
<feature type="compositionally biased region" description="Polar residues" evidence="1">
    <location>
        <begin position="1"/>
        <end position="19"/>
    </location>
</feature>
<dbReference type="RefSeq" id="WP_188570161.1">
    <property type="nucleotide sequence ID" value="NZ_BMFW01000002.1"/>
</dbReference>
<protein>
    <submittedName>
        <fullName evidence="2">Uncharacterized protein</fullName>
    </submittedName>
</protein>
<dbReference type="Proteomes" id="UP000643279">
    <property type="component" value="Unassembled WGS sequence"/>
</dbReference>
<keyword evidence="3" id="KW-1185">Reference proteome</keyword>
<name>A0ABQ2AFD2_9MICC</name>
<reference evidence="3" key="1">
    <citation type="journal article" date="2019" name="Int. J. Syst. Evol. Microbiol.">
        <title>The Global Catalogue of Microorganisms (GCM) 10K type strain sequencing project: providing services to taxonomists for standard genome sequencing and annotation.</title>
        <authorList>
            <consortium name="The Broad Institute Genomics Platform"/>
            <consortium name="The Broad Institute Genome Sequencing Center for Infectious Disease"/>
            <person name="Wu L."/>
            <person name="Ma J."/>
        </authorList>
    </citation>
    <scope>NUCLEOTIDE SEQUENCE [LARGE SCALE GENOMIC DNA]</scope>
    <source>
        <strain evidence="3">CGMCC 1.12778</strain>
    </source>
</reference>
<gene>
    <name evidence="2" type="ORF">GCM10007170_05570</name>
</gene>